<keyword evidence="2" id="KW-1185">Reference proteome</keyword>
<proteinExistence type="predicted"/>
<dbReference type="Proteomes" id="UP001283361">
    <property type="component" value="Unassembled WGS sequence"/>
</dbReference>
<dbReference type="EMBL" id="JAWDGP010004459">
    <property type="protein sequence ID" value="KAK3764251.1"/>
    <property type="molecule type" value="Genomic_DNA"/>
</dbReference>
<name>A0AAE1DBC2_9GAST</name>
<comment type="caution">
    <text evidence="1">The sequence shown here is derived from an EMBL/GenBank/DDBJ whole genome shotgun (WGS) entry which is preliminary data.</text>
</comment>
<evidence type="ECO:0000313" key="2">
    <source>
        <dbReference type="Proteomes" id="UP001283361"/>
    </source>
</evidence>
<gene>
    <name evidence="1" type="ORF">RRG08_023716</name>
</gene>
<dbReference type="AlphaFoldDB" id="A0AAE1DBC2"/>
<sequence>MPVSSAPSSQFTRNTNNSRDERGILLGFVSTETTNLTLVTNDAKIFGVLDDKQAKIQVELFKPDDCQSDYSCQILGNDSERKKLSSVIKLTQQGQTRSPVDIERWIDDKRDQIERSVHDVTQSWNNFVLQYRIDHRLKSLQEEI</sequence>
<organism evidence="1 2">
    <name type="scientific">Elysia crispata</name>
    <name type="common">lettuce slug</name>
    <dbReference type="NCBI Taxonomy" id="231223"/>
    <lineage>
        <taxon>Eukaryota</taxon>
        <taxon>Metazoa</taxon>
        <taxon>Spiralia</taxon>
        <taxon>Lophotrochozoa</taxon>
        <taxon>Mollusca</taxon>
        <taxon>Gastropoda</taxon>
        <taxon>Heterobranchia</taxon>
        <taxon>Euthyneura</taxon>
        <taxon>Panpulmonata</taxon>
        <taxon>Sacoglossa</taxon>
        <taxon>Placobranchoidea</taxon>
        <taxon>Plakobranchidae</taxon>
        <taxon>Elysia</taxon>
    </lineage>
</organism>
<reference evidence="1" key="1">
    <citation type="journal article" date="2023" name="G3 (Bethesda)">
        <title>A reference genome for the long-term kleptoplast-retaining sea slug Elysia crispata morphotype clarki.</title>
        <authorList>
            <person name="Eastman K.E."/>
            <person name="Pendleton A.L."/>
            <person name="Shaikh M.A."/>
            <person name="Suttiyut T."/>
            <person name="Ogas R."/>
            <person name="Tomko P."/>
            <person name="Gavelis G."/>
            <person name="Widhalm J.R."/>
            <person name="Wisecaver J.H."/>
        </authorList>
    </citation>
    <scope>NUCLEOTIDE SEQUENCE</scope>
    <source>
        <strain evidence="1">ECLA1</strain>
    </source>
</reference>
<evidence type="ECO:0000313" key="1">
    <source>
        <dbReference type="EMBL" id="KAK3764251.1"/>
    </source>
</evidence>
<protein>
    <submittedName>
        <fullName evidence="1">Uncharacterized protein</fullName>
    </submittedName>
</protein>
<accession>A0AAE1DBC2</accession>